<keyword evidence="2" id="KW-1185">Reference proteome</keyword>
<sequence length="67" mass="7026">MPDHRKRCISKSAGMNPTFSPCRVATKPSAQHNAAPTPHATPSRAGFASDFLMEASAPRAGSFIADA</sequence>
<organism evidence="1 2">
    <name type="scientific">Bradyrhizobium algeriense</name>
    <dbReference type="NCBI Taxonomy" id="634784"/>
    <lineage>
        <taxon>Bacteria</taxon>
        <taxon>Pseudomonadati</taxon>
        <taxon>Pseudomonadota</taxon>
        <taxon>Alphaproteobacteria</taxon>
        <taxon>Hyphomicrobiales</taxon>
        <taxon>Nitrobacteraceae</taxon>
        <taxon>Bradyrhizobium</taxon>
    </lineage>
</organism>
<reference evidence="1 2" key="1">
    <citation type="submission" date="2024-02" db="EMBL/GenBank/DDBJ databases">
        <title>Adaptive strategies in a cosmopolitan and abundant soil bacterium.</title>
        <authorList>
            <person name="Carini P."/>
        </authorList>
    </citation>
    <scope>NUCLEOTIDE SEQUENCE [LARGE SCALE GENOMIC DNA]</scope>
    <source>
        <strain evidence="1 2">AZCC 1608</strain>
    </source>
</reference>
<evidence type="ECO:0000313" key="2">
    <source>
        <dbReference type="Proteomes" id="UP001364224"/>
    </source>
</evidence>
<proteinExistence type="predicted"/>
<dbReference type="EMBL" id="JAZHRV010000001">
    <property type="protein sequence ID" value="MEH2555293.1"/>
    <property type="molecule type" value="Genomic_DNA"/>
</dbReference>
<gene>
    <name evidence="1" type="ORF">V1286_002822</name>
</gene>
<accession>A0ABU8BBA8</accession>
<evidence type="ECO:0000313" key="1">
    <source>
        <dbReference type="EMBL" id="MEH2555293.1"/>
    </source>
</evidence>
<name>A0ABU8BBA8_9BRAD</name>
<protein>
    <submittedName>
        <fullName evidence="1">Uncharacterized protein</fullName>
    </submittedName>
</protein>
<dbReference type="Proteomes" id="UP001364224">
    <property type="component" value="Unassembled WGS sequence"/>
</dbReference>
<comment type="caution">
    <text evidence="1">The sequence shown here is derived from an EMBL/GenBank/DDBJ whole genome shotgun (WGS) entry which is preliminary data.</text>
</comment>